<proteinExistence type="predicted"/>
<dbReference type="EMBL" id="BK015811">
    <property type="protein sequence ID" value="DAE26255.1"/>
    <property type="molecule type" value="Genomic_DNA"/>
</dbReference>
<accession>A0A8S5R458</accession>
<evidence type="ECO:0000313" key="1">
    <source>
        <dbReference type="EMBL" id="DAE26255.1"/>
    </source>
</evidence>
<organism evidence="1">
    <name type="scientific">Siphoviridae sp. ctcMb1</name>
    <dbReference type="NCBI Taxonomy" id="2827276"/>
    <lineage>
        <taxon>Viruses</taxon>
        <taxon>Duplodnaviria</taxon>
        <taxon>Heunggongvirae</taxon>
        <taxon>Uroviricota</taxon>
        <taxon>Caudoviricetes</taxon>
    </lineage>
</organism>
<sequence>MSTQTEITRLQTARNKLRTWLVGLGLAASTDKLDALADKASAIKNQGAVDANVKEGESYTIPAGYHNGSGTVKGVSGGGNYNLQAKSVTPTKEQQSVTPDQGYYGLSGVTVGAIPENYQDVSATTAAPADVLANKVFIDADGVTQAGTMPDNGAVEKVLDATTGNQEYTVPAGKHSGTGKVSVVLETKSATPAEAAQDITPTKGKVLGKVTVGAIPDKYKDVSGVTAGAADVLDGKFIVLADGSKVEGTMANNGAIAKTIDGLTQTSTDIPAGYTSGGTVSLTDDIENALAAI</sequence>
<reference evidence="1" key="1">
    <citation type="journal article" date="2021" name="Proc. Natl. Acad. Sci. U.S.A.">
        <title>A Catalog of Tens of Thousands of Viruses from Human Metagenomes Reveals Hidden Associations with Chronic Diseases.</title>
        <authorList>
            <person name="Tisza M.J."/>
            <person name="Buck C.B."/>
        </authorList>
    </citation>
    <scope>NUCLEOTIDE SEQUENCE</scope>
    <source>
        <strain evidence="1">CtcMb1</strain>
    </source>
</reference>
<name>A0A8S5R458_9CAUD</name>
<protein>
    <submittedName>
        <fullName evidence="1">Uncharacterized protein</fullName>
    </submittedName>
</protein>